<organism evidence="2 3">
    <name type="scientific">Candidatus Beckwithbacteria bacterium CG10_big_fil_rev_8_21_14_0_10_34_10</name>
    <dbReference type="NCBI Taxonomy" id="1974495"/>
    <lineage>
        <taxon>Bacteria</taxon>
        <taxon>Candidatus Beckwithiibacteriota</taxon>
    </lineage>
</organism>
<dbReference type="InterPro" id="IPR050099">
    <property type="entry name" value="SIS_GmhA/DiaA_subfam"/>
</dbReference>
<protein>
    <submittedName>
        <fullName evidence="2">Phosphoheptose isomerase</fullName>
    </submittedName>
</protein>
<evidence type="ECO:0000313" key="3">
    <source>
        <dbReference type="Proteomes" id="UP000230093"/>
    </source>
</evidence>
<sequence>MNINDRIKNHLRMSIKTKEEMVKKNVEVIKQAALAIVETYYKKGGVVYTFGNGGSAADAQHIAGELLCMLRTNHRFEYRFPLPAHALTTDSSVLTAVSNDLGFEHIFSRQLEALAKPEDLVIGITTSGNSPDIVNGFKLAKKRGVKSIAFLGGSGGVIIKQKLADIIVNIPAQDVTHIQEGHVAAFHAICDVMEQLLFSDKGLEIK</sequence>
<dbReference type="SUPFAM" id="SSF53697">
    <property type="entry name" value="SIS domain"/>
    <property type="match status" value="1"/>
</dbReference>
<dbReference type="CDD" id="cd05006">
    <property type="entry name" value="SIS_GmhA"/>
    <property type="match status" value="1"/>
</dbReference>
<dbReference type="GO" id="GO:0097367">
    <property type="term" value="F:carbohydrate derivative binding"/>
    <property type="evidence" value="ECO:0007669"/>
    <property type="project" value="InterPro"/>
</dbReference>
<dbReference type="EMBL" id="PEZT01000010">
    <property type="protein sequence ID" value="PIS09393.1"/>
    <property type="molecule type" value="Genomic_DNA"/>
</dbReference>
<feature type="domain" description="SIS" evidence="1">
    <location>
        <begin position="36"/>
        <end position="195"/>
    </location>
</feature>
<dbReference type="InterPro" id="IPR035461">
    <property type="entry name" value="GmhA/DiaA"/>
</dbReference>
<dbReference type="Gene3D" id="3.40.50.10490">
    <property type="entry name" value="Glucose-6-phosphate isomerase like protein, domain 1"/>
    <property type="match status" value="1"/>
</dbReference>
<dbReference type="InterPro" id="IPR001347">
    <property type="entry name" value="SIS_dom"/>
</dbReference>
<gene>
    <name evidence="2" type="ORF">COT75_01805</name>
</gene>
<comment type="caution">
    <text evidence="2">The sequence shown here is derived from an EMBL/GenBank/DDBJ whole genome shotgun (WGS) entry which is preliminary data.</text>
</comment>
<evidence type="ECO:0000259" key="1">
    <source>
        <dbReference type="PROSITE" id="PS51464"/>
    </source>
</evidence>
<dbReference type="InterPro" id="IPR046348">
    <property type="entry name" value="SIS_dom_sf"/>
</dbReference>
<dbReference type="GO" id="GO:1901135">
    <property type="term" value="P:carbohydrate derivative metabolic process"/>
    <property type="evidence" value="ECO:0007669"/>
    <property type="project" value="InterPro"/>
</dbReference>
<evidence type="ECO:0000313" key="2">
    <source>
        <dbReference type="EMBL" id="PIS09393.1"/>
    </source>
</evidence>
<dbReference type="PANTHER" id="PTHR30390">
    <property type="entry name" value="SEDOHEPTULOSE 7-PHOSPHATE ISOMERASE / DNAA INITIATOR-ASSOCIATING FACTOR FOR REPLICATION INITIATION"/>
    <property type="match status" value="1"/>
</dbReference>
<keyword evidence="2" id="KW-0413">Isomerase</keyword>
<dbReference type="Pfam" id="PF13580">
    <property type="entry name" value="SIS_2"/>
    <property type="match status" value="1"/>
</dbReference>
<accession>A0A2H0W9R6</accession>
<dbReference type="GO" id="GO:0016853">
    <property type="term" value="F:isomerase activity"/>
    <property type="evidence" value="ECO:0007669"/>
    <property type="project" value="UniProtKB-KW"/>
</dbReference>
<dbReference type="AlphaFoldDB" id="A0A2H0W9R6"/>
<proteinExistence type="predicted"/>
<dbReference type="PROSITE" id="PS51464">
    <property type="entry name" value="SIS"/>
    <property type="match status" value="1"/>
</dbReference>
<reference evidence="3" key="1">
    <citation type="submission" date="2017-09" db="EMBL/GenBank/DDBJ databases">
        <title>Depth-based differentiation of microbial function through sediment-hosted aquifers and enrichment of novel symbionts in the deep terrestrial subsurface.</title>
        <authorList>
            <person name="Probst A.J."/>
            <person name="Ladd B."/>
            <person name="Jarett J.K."/>
            <person name="Geller-Mcgrath D.E."/>
            <person name="Sieber C.M.K."/>
            <person name="Emerson J.B."/>
            <person name="Anantharaman K."/>
            <person name="Thomas B.C."/>
            <person name="Malmstrom R."/>
            <person name="Stieglmeier M."/>
            <person name="Klingl A."/>
            <person name="Woyke T."/>
            <person name="Ryan C.M."/>
            <person name="Banfield J.F."/>
        </authorList>
    </citation>
    <scope>NUCLEOTIDE SEQUENCE [LARGE SCALE GENOMIC DNA]</scope>
</reference>
<dbReference type="Proteomes" id="UP000230093">
    <property type="component" value="Unassembled WGS sequence"/>
</dbReference>
<dbReference type="PANTHER" id="PTHR30390:SF6">
    <property type="entry name" value="DNAA INITIATOR-ASSOCIATING PROTEIN DIAA"/>
    <property type="match status" value="1"/>
</dbReference>
<name>A0A2H0W9R6_9BACT</name>